<dbReference type="SUPFAM" id="SSF46785">
    <property type="entry name" value="Winged helix' DNA-binding domain"/>
    <property type="match status" value="1"/>
</dbReference>
<gene>
    <name evidence="5" type="ORF">PO878_04615</name>
</gene>
<accession>A0AAE9YHR0</accession>
<dbReference type="Pfam" id="PF03965">
    <property type="entry name" value="Penicillinase_R"/>
    <property type="match status" value="1"/>
</dbReference>
<evidence type="ECO:0000256" key="2">
    <source>
        <dbReference type="ARBA" id="ARBA00023015"/>
    </source>
</evidence>
<keyword evidence="6" id="KW-1185">Reference proteome</keyword>
<evidence type="ECO:0000256" key="4">
    <source>
        <dbReference type="ARBA" id="ARBA00023163"/>
    </source>
</evidence>
<reference evidence="5" key="1">
    <citation type="submission" date="2023-01" db="EMBL/GenBank/DDBJ databases">
        <title>The diversity of Class Acidimicrobiia in South China Sea sediment environments and the proposal of Iamia marina sp. nov., a novel species of the genus Iamia.</title>
        <authorList>
            <person name="He Y."/>
            <person name="Tian X."/>
        </authorList>
    </citation>
    <scope>NUCLEOTIDE SEQUENCE</scope>
    <source>
        <strain evidence="5">DSM 19957</strain>
    </source>
</reference>
<comment type="similarity">
    <text evidence="1">Belongs to the BlaI transcriptional regulatory family.</text>
</comment>
<dbReference type="GO" id="GO:0045892">
    <property type="term" value="P:negative regulation of DNA-templated transcription"/>
    <property type="evidence" value="ECO:0007669"/>
    <property type="project" value="InterPro"/>
</dbReference>
<dbReference type="InterPro" id="IPR005650">
    <property type="entry name" value="BlaI_family"/>
</dbReference>
<evidence type="ECO:0000313" key="6">
    <source>
        <dbReference type="Proteomes" id="UP001216390"/>
    </source>
</evidence>
<dbReference type="InterPro" id="IPR036390">
    <property type="entry name" value="WH_DNA-bd_sf"/>
</dbReference>
<protein>
    <submittedName>
        <fullName evidence="5">BlaI/MecI/CopY family transcriptional regulator</fullName>
    </submittedName>
</protein>
<dbReference type="GO" id="GO:0003677">
    <property type="term" value="F:DNA binding"/>
    <property type="evidence" value="ECO:0007669"/>
    <property type="project" value="UniProtKB-KW"/>
</dbReference>
<dbReference type="EMBL" id="CP116942">
    <property type="protein sequence ID" value="WCO68006.1"/>
    <property type="molecule type" value="Genomic_DNA"/>
</dbReference>
<evidence type="ECO:0000313" key="5">
    <source>
        <dbReference type="EMBL" id="WCO68006.1"/>
    </source>
</evidence>
<evidence type="ECO:0000256" key="3">
    <source>
        <dbReference type="ARBA" id="ARBA00023125"/>
    </source>
</evidence>
<dbReference type="KEGG" id="ima:PO878_04615"/>
<proteinExistence type="inferred from homology"/>
<dbReference type="PIRSF" id="PIRSF019455">
    <property type="entry name" value="CopR_AtkY"/>
    <property type="match status" value="1"/>
</dbReference>
<keyword evidence="2" id="KW-0805">Transcription regulation</keyword>
<dbReference type="AlphaFoldDB" id="A0AAE9YHR0"/>
<organism evidence="5 6">
    <name type="scientific">Iamia majanohamensis</name>
    <dbReference type="NCBI Taxonomy" id="467976"/>
    <lineage>
        <taxon>Bacteria</taxon>
        <taxon>Bacillati</taxon>
        <taxon>Actinomycetota</taxon>
        <taxon>Acidimicrobiia</taxon>
        <taxon>Acidimicrobiales</taxon>
        <taxon>Iamiaceae</taxon>
        <taxon>Iamia</taxon>
    </lineage>
</organism>
<keyword evidence="4" id="KW-0804">Transcription</keyword>
<keyword evidence="3" id="KW-0238">DNA-binding</keyword>
<dbReference type="Proteomes" id="UP001216390">
    <property type="component" value="Chromosome"/>
</dbReference>
<sequence length="124" mass="13499">MSATPPVAGTLGPLEAEVMTTLWSHGVPMTVREVRTDVNEGREAPLAYTTVMTVLARLAEKGILSREREGRGYRYRPLVGDHASIAVREVVRGFGEAAVAGFVDEARADPKLLRRLRALLAEEA</sequence>
<dbReference type="InterPro" id="IPR036388">
    <property type="entry name" value="WH-like_DNA-bd_sf"/>
</dbReference>
<evidence type="ECO:0000256" key="1">
    <source>
        <dbReference type="ARBA" id="ARBA00011046"/>
    </source>
</evidence>
<dbReference type="RefSeq" id="WP_272737523.1">
    <property type="nucleotide sequence ID" value="NZ_CP116942.1"/>
</dbReference>
<name>A0AAE9YHR0_9ACTN</name>
<dbReference type="Gene3D" id="1.10.10.10">
    <property type="entry name" value="Winged helix-like DNA-binding domain superfamily/Winged helix DNA-binding domain"/>
    <property type="match status" value="1"/>
</dbReference>